<dbReference type="EMBL" id="CAQQ02193791">
    <property type="status" value="NOT_ANNOTATED_CDS"/>
    <property type="molecule type" value="Genomic_DNA"/>
</dbReference>
<evidence type="ECO:0000313" key="2">
    <source>
        <dbReference type="Proteomes" id="UP000015102"/>
    </source>
</evidence>
<dbReference type="HOGENOM" id="CLU_3225152_0_0_1"/>
<reference evidence="2" key="1">
    <citation type="submission" date="2013-02" db="EMBL/GenBank/DDBJ databases">
        <authorList>
            <person name="Hughes D."/>
        </authorList>
    </citation>
    <scope>NUCLEOTIDE SEQUENCE</scope>
    <source>
        <strain>Durham</strain>
        <strain evidence="2">NC isolate 2 -- Noor lab</strain>
    </source>
</reference>
<dbReference type="Proteomes" id="UP000015102">
    <property type="component" value="Unassembled WGS sequence"/>
</dbReference>
<keyword evidence="2" id="KW-1185">Reference proteome</keyword>
<evidence type="ECO:0000313" key="1">
    <source>
        <dbReference type="EnsemblMetazoa" id="MESCA001963-PA"/>
    </source>
</evidence>
<dbReference type="AlphaFoldDB" id="T1GF34"/>
<proteinExistence type="predicted"/>
<accession>T1GF34</accession>
<organism evidence="1 2">
    <name type="scientific">Megaselia scalaris</name>
    <name type="common">Humpbacked fly</name>
    <name type="synonym">Phora scalaris</name>
    <dbReference type="NCBI Taxonomy" id="36166"/>
    <lineage>
        <taxon>Eukaryota</taxon>
        <taxon>Metazoa</taxon>
        <taxon>Ecdysozoa</taxon>
        <taxon>Arthropoda</taxon>
        <taxon>Hexapoda</taxon>
        <taxon>Insecta</taxon>
        <taxon>Pterygota</taxon>
        <taxon>Neoptera</taxon>
        <taxon>Endopterygota</taxon>
        <taxon>Diptera</taxon>
        <taxon>Brachycera</taxon>
        <taxon>Muscomorpha</taxon>
        <taxon>Platypezoidea</taxon>
        <taxon>Phoridae</taxon>
        <taxon>Megaseliini</taxon>
        <taxon>Megaselia</taxon>
    </lineage>
</organism>
<sequence>MLMFRSLYGVIGKLLLDHNWNILISWNLVCETQENILFRQQTIE</sequence>
<reference evidence="1" key="2">
    <citation type="submission" date="2015-06" db="UniProtKB">
        <authorList>
            <consortium name="EnsemblMetazoa"/>
        </authorList>
    </citation>
    <scope>IDENTIFICATION</scope>
</reference>
<dbReference type="EMBL" id="CAQQ02193792">
    <property type="status" value="NOT_ANNOTATED_CDS"/>
    <property type="molecule type" value="Genomic_DNA"/>
</dbReference>
<name>T1GF34_MEGSC</name>
<protein>
    <submittedName>
        <fullName evidence="1">Uncharacterized protein</fullName>
    </submittedName>
</protein>
<dbReference type="EnsemblMetazoa" id="MESCA001963-RA">
    <property type="protein sequence ID" value="MESCA001963-PA"/>
    <property type="gene ID" value="MESCA001963"/>
</dbReference>